<evidence type="ECO:0000313" key="2">
    <source>
        <dbReference type="Proteomes" id="UP000509371"/>
    </source>
</evidence>
<dbReference type="GO" id="GO:0003824">
    <property type="term" value="F:catalytic activity"/>
    <property type="evidence" value="ECO:0007669"/>
    <property type="project" value="InterPro"/>
</dbReference>
<sequence>MICGVIPPEGVGVAMTSPAFLVAGDIVLCEVEGLGSINSRVKL</sequence>
<evidence type="ECO:0008006" key="3">
    <source>
        <dbReference type="Google" id="ProtNLM"/>
    </source>
</evidence>
<dbReference type="KEGG" id="mpri:MP3633_2157"/>
<organism evidence="1 2">
    <name type="scientific">Marinomonas primoryensis</name>
    <dbReference type="NCBI Taxonomy" id="178399"/>
    <lineage>
        <taxon>Bacteria</taxon>
        <taxon>Pseudomonadati</taxon>
        <taxon>Pseudomonadota</taxon>
        <taxon>Gammaproteobacteria</taxon>
        <taxon>Oceanospirillales</taxon>
        <taxon>Oceanospirillaceae</taxon>
        <taxon>Marinomonas</taxon>
    </lineage>
</organism>
<evidence type="ECO:0000313" key="1">
    <source>
        <dbReference type="EMBL" id="QKK80884.1"/>
    </source>
</evidence>
<dbReference type="EMBL" id="CP054301">
    <property type="protein sequence ID" value="QKK80884.1"/>
    <property type="molecule type" value="Genomic_DNA"/>
</dbReference>
<dbReference type="Proteomes" id="UP000509371">
    <property type="component" value="Chromosome"/>
</dbReference>
<reference evidence="1 2" key="1">
    <citation type="submission" date="2020-06" db="EMBL/GenBank/DDBJ databases">
        <authorList>
            <person name="Voronona O.L."/>
            <person name="Aksenova E.I."/>
            <person name="Kunda M.S."/>
            <person name="Semenov A.N."/>
            <person name="Ryzhova N."/>
        </authorList>
    </citation>
    <scope>NUCLEOTIDE SEQUENCE [LARGE SCALE GENOMIC DNA]</scope>
    <source>
        <strain evidence="1 2">MPKMM3633</strain>
    </source>
</reference>
<dbReference type="InterPro" id="IPR036663">
    <property type="entry name" value="Fumarylacetoacetase_C_sf"/>
</dbReference>
<dbReference type="AlphaFoldDB" id="A0A859CWF7"/>
<proteinExistence type="predicted"/>
<gene>
    <name evidence="1" type="ORF">MP3633_2157</name>
</gene>
<name>A0A859CWF7_9GAMM</name>
<accession>A0A859CWF7</accession>
<dbReference type="SUPFAM" id="SSF56529">
    <property type="entry name" value="FAH"/>
    <property type="match status" value="1"/>
</dbReference>
<protein>
    <recommendedName>
        <fullName evidence="3">Fumarylacetoacetase-like C-terminal domain-containing protein</fullName>
    </recommendedName>
</protein>